<dbReference type="GeneID" id="64464377"/>
<organism evidence="3 4">
    <name type="scientific">Pseudomonas syringae pv. maculicola str. ES4326</name>
    <dbReference type="NCBI Taxonomy" id="629265"/>
    <lineage>
        <taxon>Bacteria</taxon>
        <taxon>Pseudomonadati</taxon>
        <taxon>Pseudomonadota</taxon>
        <taxon>Gammaproteobacteria</taxon>
        <taxon>Pseudomonadales</taxon>
        <taxon>Pseudomonadaceae</taxon>
        <taxon>Pseudomonas</taxon>
    </lineage>
</organism>
<dbReference type="RefSeq" id="WP_138936863.1">
    <property type="nucleotide sequence ID" value="NZ_CP047260.1"/>
</dbReference>
<feature type="transmembrane region" description="Helical" evidence="2">
    <location>
        <begin position="71"/>
        <end position="89"/>
    </location>
</feature>
<keyword evidence="2" id="KW-0472">Membrane</keyword>
<feature type="region of interest" description="Disordered" evidence="1">
    <location>
        <begin position="89"/>
        <end position="110"/>
    </location>
</feature>
<keyword evidence="2" id="KW-0812">Transmembrane</keyword>
<dbReference type="EMBL" id="CP047260">
    <property type="protein sequence ID" value="QHE98511.1"/>
    <property type="molecule type" value="Genomic_DNA"/>
</dbReference>
<accession>A0A8T8C4M9</accession>
<keyword evidence="2" id="KW-1133">Transmembrane helix</keyword>
<sequence>MNEVLCLFALLVASVIFYSPSLYARFLLSGKKLSSTVFWSLLAYNFSFTYIHLDFARNGKLPFLGHMDNSIIGWVSYFFIFAHAFSFPSPPNSKNGYPRKKDRMKFDIKK</sequence>
<gene>
    <name evidence="3" type="ORF">PMA4326_019235</name>
</gene>
<evidence type="ECO:0000256" key="1">
    <source>
        <dbReference type="SAM" id="MobiDB-lite"/>
    </source>
</evidence>
<name>A0A8T8C4M9_PSEYM</name>
<evidence type="ECO:0000313" key="4">
    <source>
        <dbReference type="Proteomes" id="UP000003811"/>
    </source>
</evidence>
<evidence type="ECO:0000313" key="3">
    <source>
        <dbReference type="EMBL" id="QHE98511.1"/>
    </source>
</evidence>
<reference evidence="3 4" key="1">
    <citation type="journal article" date="2011" name="PLoS Pathog.">
        <title>Dynamic evolution of pathogenicity revealed by sequencing and comparative genomics of 19 Pseudomonas syringae isolates.</title>
        <authorList>
            <person name="Baltrus D.A."/>
            <person name="Nishimura M.T."/>
            <person name="Romanchuk A."/>
            <person name="Chang J.H."/>
            <person name="Mukhtar M.S."/>
            <person name="Cherkis K."/>
            <person name="Roach J."/>
            <person name="Grant S.R."/>
            <person name="Jones C.D."/>
            <person name="Dangl J.L."/>
        </authorList>
    </citation>
    <scope>NUCLEOTIDE SEQUENCE [LARGE SCALE GENOMIC DNA]</scope>
    <source>
        <strain evidence="3 4">ES4326</strain>
    </source>
</reference>
<dbReference type="Proteomes" id="UP000003811">
    <property type="component" value="Chromosome"/>
</dbReference>
<proteinExistence type="predicted"/>
<evidence type="ECO:0000256" key="2">
    <source>
        <dbReference type="SAM" id="Phobius"/>
    </source>
</evidence>
<feature type="transmembrane region" description="Helical" evidence="2">
    <location>
        <begin position="34"/>
        <end position="51"/>
    </location>
</feature>
<protein>
    <submittedName>
        <fullName evidence="3">Uncharacterized protein</fullName>
    </submittedName>
</protein>
<dbReference type="AlphaFoldDB" id="A0A8T8C4M9"/>